<dbReference type="PROSITE" id="PS50297">
    <property type="entry name" value="ANK_REP_REGION"/>
    <property type="match status" value="8"/>
</dbReference>
<dbReference type="Pfam" id="PF22939">
    <property type="entry name" value="WHD_GPIID"/>
    <property type="match status" value="1"/>
</dbReference>
<feature type="repeat" description="ANK" evidence="3">
    <location>
        <begin position="735"/>
        <end position="763"/>
    </location>
</feature>
<dbReference type="PANTHER" id="PTHR24198:SF165">
    <property type="entry name" value="ANKYRIN REPEAT-CONTAINING PROTEIN-RELATED"/>
    <property type="match status" value="1"/>
</dbReference>
<evidence type="ECO:0000313" key="7">
    <source>
        <dbReference type="Proteomes" id="UP000250266"/>
    </source>
</evidence>
<dbReference type="EMBL" id="KV745587">
    <property type="protein sequence ID" value="OCK74009.1"/>
    <property type="molecule type" value="Genomic_DNA"/>
</dbReference>
<dbReference type="PROSITE" id="PS50837">
    <property type="entry name" value="NACHT"/>
    <property type="match status" value="1"/>
</dbReference>
<name>A0A8E2J951_9PEZI</name>
<feature type="compositionally biased region" description="Basic and acidic residues" evidence="4">
    <location>
        <begin position="30"/>
        <end position="44"/>
    </location>
</feature>
<dbReference type="Proteomes" id="UP000250266">
    <property type="component" value="Unassembled WGS sequence"/>
</dbReference>
<keyword evidence="1" id="KW-0677">Repeat</keyword>
<evidence type="ECO:0000256" key="2">
    <source>
        <dbReference type="ARBA" id="ARBA00023043"/>
    </source>
</evidence>
<feature type="repeat" description="ANK" evidence="3">
    <location>
        <begin position="537"/>
        <end position="569"/>
    </location>
</feature>
<dbReference type="Pfam" id="PF24883">
    <property type="entry name" value="NPHP3_N"/>
    <property type="match status" value="1"/>
</dbReference>
<dbReference type="PROSITE" id="PS50088">
    <property type="entry name" value="ANK_REPEAT"/>
    <property type="match status" value="10"/>
</dbReference>
<dbReference type="PANTHER" id="PTHR24198">
    <property type="entry name" value="ANKYRIN REPEAT AND PROTEIN KINASE DOMAIN-CONTAINING PROTEIN"/>
    <property type="match status" value="1"/>
</dbReference>
<evidence type="ECO:0000256" key="3">
    <source>
        <dbReference type="PROSITE-ProRule" id="PRU00023"/>
    </source>
</evidence>
<feature type="repeat" description="ANK" evidence="3">
    <location>
        <begin position="1499"/>
        <end position="1528"/>
    </location>
</feature>
<protein>
    <submittedName>
        <fullName evidence="6">Ankyrin</fullName>
    </submittedName>
</protein>
<keyword evidence="7" id="KW-1185">Reference proteome</keyword>
<feature type="repeat" description="ANK" evidence="3">
    <location>
        <begin position="786"/>
        <end position="825"/>
    </location>
</feature>
<dbReference type="InterPro" id="IPR056884">
    <property type="entry name" value="NPHP3-like_N"/>
</dbReference>
<dbReference type="PRINTS" id="PR01415">
    <property type="entry name" value="ANKYRIN"/>
</dbReference>
<feature type="repeat" description="ANK" evidence="3">
    <location>
        <begin position="1771"/>
        <end position="1810"/>
    </location>
</feature>
<dbReference type="SMART" id="SM00248">
    <property type="entry name" value="ANK"/>
    <property type="match status" value="24"/>
</dbReference>
<sequence length="2043" mass="226085">MSRMESQGFVIVDRPGAGGTESEEGSQEENQSREQETQEKDPSTLERIQTWLSPTDFHGDGSEFRKHVQAHAPNTGGWLTASETYQKWLGSIEFGTLWIKGIPGSGKSVVAAHLTKGLSETQEAPVLFFFFKHTISMNSKPIYVVRDFLSQLTPHTTRLQSKLLMMIEKYQDIQDAPFQELWSVLLSELAIIPRVFVVVDALDEIEFGQDNFIGDVLMNIGALNPKSIKLAVTSRPLSKFEKMSENPHTLCQRLSGSPVDQDIETYIKYRLNEQNQRKLSDHEKLEIYQALCRKGRGLFLHARLMLDELLQSALPVQAQLERPLDSLSEIYQTLLHVHSARAGVDQEFQVFILQWVTHSSRPLRLIELAALALFRKAFTDAQIAKAVIRGCCGPLLEVLEDQTVQVVHHSFTEFLLDSKRASDLEQEKAIDGVPVLFQVDIHGILALACVEYLLSGVLTSYTMSDVNRWTPQKTKEDHLLHHHFLNYASQQWPYHVSRCHSSILVLFQNLDALLAEGSKELESWMLFWDQKMSNPPLGCQPLHIASYLGLTAYTKYLLEKGADVNAKDNAERTPVMFASEKGHSEVLITLLKHKADPCVYECLGLTAMHIAAINNHGHIVSILVGYGADPMVPKANDATVKFINHTAYSTPCLRKGSGWLTHTKSNSTVIGLTPIRLACELGCSEAVASLMQHMSSACREDIPLHWAATRGSSDVLSILLRFPEVVKQLDKQDDQGFTPLALVSSARNPEAVKVILEAGANVDPPLEDTGSSDEHRSKRGRINPIRGKTPLHYWAAINKDATLEEMEVVATLLIKAGCDVDARDLNGRTPLFSWKEQQCHDGLDAERYVRFVSILLRNGANAKATDLNGSTPLHEINGEKEEKEAIRLLIEAGANINAVRTSDGRCPLSAATHRRPSADIDIFLDYDADFNMQDYDGNTPLHYIMKDCLHGTVPVAKWLAACDPTITNHLGETCLFNVCLQFGYFSAQNYTLLLQHGVDIEQKNVLGRTAILEACINGSDESITALCRLGARVAESGHDGKTCLHLLVGKQPFRCARRKDVKKMKKIMQMLIQAGANIRATDRSGNSVFHDAAGHEEDHVISSDSRLVALKSVAELGGANNSKNHEGKTALHIAAANCWDKQMREENCDVARLDFLLQPKFAIDVSAKDHTGTTALHIAASVSVVMAWKLISAGADVQARTFDGRSPLHFAARASLSNSVGLLCDLYSQNSWSVDQKDTKGQTPLHEAARSGNMESVSFLLRSGANPTCTDHSKRTPLHAAACFRVVSSHMEAEREFYEERKLNSQSLLQRKLQFRSVRNPCLKKNPLEFEPTNDLDCRNIVDVVRVLLRAGADSNAVDVSDHTAYDVAIMNSCDSVAEILSHCTLNSESVETMSFLNNLARKWGSLNSDTLPSDEALKGQLLEAAVTLRNEALIEGLLKSGVKFDSSDHTAECSGTSMTKPAVHLTLIHSIVSSGCVSIMEIFILYIQDINSFSPPLLHVAADREASNIEMMRLLLQRGADPNAVYQPQRNSNARSRGDVPPIYKNHTVLHKVARGWCWWYPNALSLLLEHGADIEATESRPHGIEMTCLQIAVSEHLGFWKEQCLDMLLAKGANVNRLQSSTGLTPLNLALENGLGLRIFQKLLAHGADISLGSNPPLISAITGMDLEAARGMLEAGADPNGLYCLHDGEKTPLQVVADAWSKATLDSWDIDEFFSLIQLLLDHGADPYKKIRSMEHGNTTVFHYICFKNGPIKPIISSGVDLEVKDSHGRTPLHAASSFYGYVPQGGMDFVAEELIRSGADVNAKDDGGRTPLHYAVQSMTDLSSVVQALIRHGASPGLKDGQSGNGESPLYYTLRNADLEEYAVIWQTNELLDAGIDLKNENEPGEETSFHRVTERLAQSSESYTEWIPIYQRFIDAGCDCNVRDEKGNTPAFVFVAHFNINKSSYFSSKRQPLDVERCKEILANHDVLAVNDDGDNLLHVVAQREETLSGKQDGVVLFRLLMDLGVDPKKENKQGVSPLDVAAMCGKDEILEIFKQKD</sequence>
<dbReference type="OrthoDB" id="21416at2759"/>
<dbReference type="InterPro" id="IPR027417">
    <property type="entry name" value="P-loop_NTPase"/>
</dbReference>
<accession>A0A8E2J951</accession>
<feature type="repeat" description="ANK" evidence="3">
    <location>
        <begin position="1624"/>
        <end position="1657"/>
    </location>
</feature>
<evidence type="ECO:0000259" key="5">
    <source>
        <dbReference type="PROSITE" id="PS50837"/>
    </source>
</evidence>
<evidence type="ECO:0000256" key="4">
    <source>
        <dbReference type="SAM" id="MobiDB-lite"/>
    </source>
</evidence>
<dbReference type="Gene3D" id="3.40.50.300">
    <property type="entry name" value="P-loop containing nucleotide triphosphate hydrolases"/>
    <property type="match status" value="1"/>
</dbReference>
<dbReference type="InterPro" id="IPR002110">
    <property type="entry name" value="Ankyrin_rpt"/>
</dbReference>
<organism evidence="6 7">
    <name type="scientific">Lepidopterella palustris CBS 459.81</name>
    <dbReference type="NCBI Taxonomy" id="1314670"/>
    <lineage>
        <taxon>Eukaryota</taxon>
        <taxon>Fungi</taxon>
        <taxon>Dikarya</taxon>
        <taxon>Ascomycota</taxon>
        <taxon>Pezizomycotina</taxon>
        <taxon>Dothideomycetes</taxon>
        <taxon>Pleosporomycetidae</taxon>
        <taxon>Mytilinidiales</taxon>
        <taxon>Argynnaceae</taxon>
        <taxon>Lepidopterella</taxon>
    </lineage>
</organism>
<feature type="region of interest" description="Disordered" evidence="4">
    <location>
        <begin position="1"/>
        <end position="45"/>
    </location>
</feature>
<feature type="repeat" description="ANK" evidence="3">
    <location>
        <begin position="1811"/>
        <end position="1845"/>
    </location>
</feature>
<keyword evidence="2 3" id="KW-0040">ANK repeat</keyword>
<gene>
    <name evidence="6" type="ORF">K432DRAFT_398431</name>
</gene>
<reference evidence="6 7" key="1">
    <citation type="journal article" date="2016" name="Nat. Commun.">
        <title>Ectomycorrhizal ecology is imprinted in the genome of the dominant symbiotic fungus Cenococcum geophilum.</title>
        <authorList>
            <consortium name="DOE Joint Genome Institute"/>
            <person name="Peter M."/>
            <person name="Kohler A."/>
            <person name="Ohm R.A."/>
            <person name="Kuo A."/>
            <person name="Krutzmann J."/>
            <person name="Morin E."/>
            <person name="Arend M."/>
            <person name="Barry K.W."/>
            <person name="Binder M."/>
            <person name="Choi C."/>
            <person name="Clum A."/>
            <person name="Copeland A."/>
            <person name="Grisel N."/>
            <person name="Haridas S."/>
            <person name="Kipfer T."/>
            <person name="LaButti K."/>
            <person name="Lindquist E."/>
            <person name="Lipzen A."/>
            <person name="Maire R."/>
            <person name="Meier B."/>
            <person name="Mihaltcheva S."/>
            <person name="Molinier V."/>
            <person name="Murat C."/>
            <person name="Poggeler S."/>
            <person name="Quandt C.A."/>
            <person name="Sperisen C."/>
            <person name="Tritt A."/>
            <person name="Tisserant E."/>
            <person name="Crous P.W."/>
            <person name="Henrissat B."/>
            <person name="Nehls U."/>
            <person name="Egli S."/>
            <person name="Spatafora J.W."/>
            <person name="Grigoriev I.V."/>
            <person name="Martin F.M."/>
        </authorList>
    </citation>
    <scope>NUCLEOTIDE SEQUENCE [LARGE SCALE GENOMIC DNA]</scope>
    <source>
        <strain evidence="6 7">CBS 459.81</strain>
    </source>
</reference>
<proteinExistence type="predicted"/>
<feature type="region of interest" description="Disordered" evidence="4">
    <location>
        <begin position="763"/>
        <end position="782"/>
    </location>
</feature>
<dbReference type="InterPro" id="IPR007111">
    <property type="entry name" value="NACHT_NTPase"/>
</dbReference>
<dbReference type="Pfam" id="PF00023">
    <property type="entry name" value="Ank"/>
    <property type="match status" value="2"/>
</dbReference>
<dbReference type="SUPFAM" id="SSF48403">
    <property type="entry name" value="Ankyrin repeat"/>
    <property type="match status" value="5"/>
</dbReference>
<dbReference type="Gene3D" id="1.25.40.20">
    <property type="entry name" value="Ankyrin repeat-containing domain"/>
    <property type="match status" value="8"/>
</dbReference>
<dbReference type="InterPro" id="IPR054471">
    <property type="entry name" value="GPIID_WHD"/>
</dbReference>
<evidence type="ECO:0000313" key="6">
    <source>
        <dbReference type="EMBL" id="OCK74009.1"/>
    </source>
</evidence>
<feature type="repeat" description="ANK" evidence="3">
    <location>
        <begin position="868"/>
        <end position="901"/>
    </location>
</feature>
<evidence type="ECO:0000256" key="1">
    <source>
        <dbReference type="ARBA" id="ARBA00022737"/>
    </source>
</evidence>
<dbReference type="Pfam" id="PF12796">
    <property type="entry name" value="Ank_2"/>
    <property type="match status" value="5"/>
</dbReference>
<feature type="domain" description="NACHT" evidence="5">
    <location>
        <begin position="95"/>
        <end position="236"/>
    </location>
</feature>
<dbReference type="InterPro" id="IPR036770">
    <property type="entry name" value="Ankyrin_rpt-contain_sf"/>
</dbReference>
<feature type="repeat" description="ANK" evidence="3">
    <location>
        <begin position="1240"/>
        <end position="1272"/>
    </location>
</feature>
<dbReference type="SUPFAM" id="SSF52540">
    <property type="entry name" value="P-loop containing nucleoside triphosphate hydrolases"/>
    <property type="match status" value="1"/>
</dbReference>
<feature type="repeat" description="ANK" evidence="3">
    <location>
        <begin position="603"/>
        <end position="635"/>
    </location>
</feature>